<dbReference type="EMBL" id="KQ090565">
    <property type="protein sequence ID" value="KMS95069.1"/>
    <property type="molecule type" value="Genomic_DNA"/>
</dbReference>
<keyword evidence="2" id="KW-1185">Reference proteome</keyword>
<dbReference type="Proteomes" id="UP000035740">
    <property type="component" value="Unassembled WGS sequence"/>
</dbReference>
<reference evidence="1 2" key="1">
    <citation type="journal article" date="2014" name="Nature">
        <title>The genome of the recently domesticated crop plant sugar beet (Beta vulgaris).</title>
        <authorList>
            <person name="Dohm J.C."/>
            <person name="Minoche A.E."/>
            <person name="Holtgrawe D."/>
            <person name="Capella-Gutierrez S."/>
            <person name="Zakrzewski F."/>
            <person name="Tafer H."/>
            <person name="Rupp O."/>
            <person name="Sorensen T.R."/>
            <person name="Stracke R."/>
            <person name="Reinhardt R."/>
            <person name="Goesmann A."/>
            <person name="Kraft T."/>
            <person name="Schulz B."/>
            <person name="Stadler P.F."/>
            <person name="Schmidt T."/>
            <person name="Gabaldon T."/>
            <person name="Lehrach H."/>
            <person name="Weisshaar B."/>
            <person name="Himmelbauer H."/>
        </authorList>
    </citation>
    <scope>NUCLEOTIDE SEQUENCE [LARGE SCALE GENOMIC DNA]</scope>
    <source>
        <tissue evidence="1">Taproot</tissue>
    </source>
</reference>
<accession>A0A0J8B1Z8</accession>
<dbReference type="AlphaFoldDB" id="A0A0J8B1Z8"/>
<dbReference type="OrthoDB" id="1301613at2759"/>
<proteinExistence type="predicted"/>
<evidence type="ECO:0008006" key="3">
    <source>
        <dbReference type="Google" id="ProtNLM"/>
    </source>
</evidence>
<gene>
    <name evidence="1" type="ORF">BVRB_012740</name>
</gene>
<evidence type="ECO:0000313" key="1">
    <source>
        <dbReference type="EMBL" id="KMS95069.1"/>
    </source>
</evidence>
<organism evidence="1 2">
    <name type="scientific">Beta vulgaris subsp. vulgaris</name>
    <name type="common">Beet</name>
    <dbReference type="NCBI Taxonomy" id="3555"/>
    <lineage>
        <taxon>Eukaryota</taxon>
        <taxon>Viridiplantae</taxon>
        <taxon>Streptophyta</taxon>
        <taxon>Embryophyta</taxon>
        <taxon>Tracheophyta</taxon>
        <taxon>Spermatophyta</taxon>
        <taxon>Magnoliopsida</taxon>
        <taxon>eudicotyledons</taxon>
        <taxon>Gunneridae</taxon>
        <taxon>Pentapetalae</taxon>
        <taxon>Caryophyllales</taxon>
        <taxon>Chenopodiaceae</taxon>
        <taxon>Betoideae</taxon>
        <taxon>Beta</taxon>
    </lineage>
</organism>
<dbReference type="Gramene" id="KMS95069">
    <property type="protein sequence ID" value="KMS95069"/>
    <property type="gene ID" value="BVRB_012740"/>
</dbReference>
<protein>
    <recommendedName>
        <fullName evidence="3">HAT C-terminal dimerisation domain-containing protein</fullName>
    </recommendedName>
</protein>
<evidence type="ECO:0000313" key="2">
    <source>
        <dbReference type="Proteomes" id="UP000035740"/>
    </source>
</evidence>
<dbReference type="OMA" id="CCVVWAV"/>
<name>A0A0J8B1Z8_BETVV</name>
<sequence>MVQALVCIEDWLRARGASGVDVEENVKDLEEIEKDVQCLGLDDEVVFVDSLF</sequence>